<proteinExistence type="predicted"/>
<dbReference type="AlphaFoldDB" id="A0A0D2ZQF0"/>
<name>A0A0D2ZQF0_BRAOL</name>
<organism evidence="1 2">
    <name type="scientific">Brassica oleracea var. oleracea</name>
    <dbReference type="NCBI Taxonomy" id="109376"/>
    <lineage>
        <taxon>Eukaryota</taxon>
        <taxon>Viridiplantae</taxon>
        <taxon>Streptophyta</taxon>
        <taxon>Embryophyta</taxon>
        <taxon>Tracheophyta</taxon>
        <taxon>Spermatophyta</taxon>
        <taxon>Magnoliopsida</taxon>
        <taxon>eudicotyledons</taxon>
        <taxon>Gunneridae</taxon>
        <taxon>Pentapetalae</taxon>
        <taxon>rosids</taxon>
        <taxon>malvids</taxon>
        <taxon>Brassicales</taxon>
        <taxon>Brassicaceae</taxon>
        <taxon>Brassiceae</taxon>
        <taxon>Brassica</taxon>
    </lineage>
</organism>
<evidence type="ECO:0000313" key="2">
    <source>
        <dbReference type="Proteomes" id="UP000032141"/>
    </source>
</evidence>
<dbReference type="HOGENOM" id="CLU_1302483_0_0_1"/>
<evidence type="ECO:0000313" key="1">
    <source>
        <dbReference type="EnsemblPlants" id="Bo00673s030.1"/>
    </source>
</evidence>
<reference evidence="1" key="1">
    <citation type="journal article" date="2014" name="Genome Biol.">
        <title>Transcriptome and methylome profiling reveals relics of genome dominance in the mesopolyploid Brassica oleracea.</title>
        <authorList>
            <person name="Parkin I.A."/>
            <person name="Koh C."/>
            <person name="Tang H."/>
            <person name="Robinson S.J."/>
            <person name="Kagale S."/>
            <person name="Clarke W.E."/>
            <person name="Town C.D."/>
            <person name="Nixon J."/>
            <person name="Krishnakumar V."/>
            <person name="Bidwell S.L."/>
            <person name="Denoeud F."/>
            <person name="Belcram H."/>
            <person name="Links M.G."/>
            <person name="Just J."/>
            <person name="Clarke C."/>
            <person name="Bender T."/>
            <person name="Huebert T."/>
            <person name="Mason A.S."/>
            <person name="Pires J.C."/>
            <person name="Barker G."/>
            <person name="Moore J."/>
            <person name="Walley P.G."/>
            <person name="Manoli S."/>
            <person name="Batley J."/>
            <person name="Edwards D."/>
            <person name="Nelson M.N."/>
            <person name="Wang X."/>
            <person name="Paterson A.H."/>
            <person name="King G."/>
            <person name="Bancroft I."/>
            <person name="Chalhoub B."/>
            <person name="Sharpe A.G."/>
        </authorList>
    </citation>
    <scope>NUCLEOTIDE SEQUENCE [LARGE SCALE GENOMIC DNA]</scope>
    <source>
        <strain evidence="1">cv. TO1000</strain>
    </source>
</reference>
<reference evidence="1" key="2">
    <citation type="submission" date="2015-06" db="UniProtKB">
        <authorList>
            <consortium name="EnsemblPlants"/>
        </authorList>
    </citation>
    <scope>IDENTIFICATION</scope>
</reference>
<sequence>MPIPRALLIHRVENSSWFILFSCKASTDGENALEEGVPVRRGTFNQPGGRSVTRLKRTLVTRERSSLGDGTLLLIGPTEFCFIMKVLDRGIPFRRLLNTLLARTKDLHILIKGRVFHHTRGITENAMHTPKEEPNRSETLLVRKSKSKEVVLDERVGIGTCFYHRKSTEGPTRNCGKKAKIFKNGACAPALAALAEVATVASRSLLAPSKC</sequence>
<dbReference type="EnsemblPlants" id="Bo00673s030.1">
    <property type="protein sequence ID" value="Bo00673s030.1"/>
    <property type="gene ID" value="Bo00673s030"/>
</dbReference>
<keyword evidence="2" id="KW-1185">Reference proteome</keyword>
<accession>A0A0D2ZQF0</accession>
<dbReference type="Proteomes" id="UP000032141">
    <property type="component" value="Unassembled WGS sequence"/>
</dbReference>
<dbReference type="Gramene" id="Bo00673s030.1">
    <property type="protein sequence ID" value="Bo00673s030.1"/>
    <property type="gene ID" value="Bo00673s030"/>
</dbReference>
<protein>
    <submittedName>
        <fullName evidence="1">Uncharacterized protein</fullName>
    </submittedName>
</protein>